<accession>A0AAV9I4M6</accession>
<dbReference type="InterPro" id="IPR054579">
    <property type="entry name" value="GCE-like_dom"/>
</dbReference>
<dbReference type="GO" id="GO:0052689">
    <property type="term" value="F:carboxylic ester hydrolase activity"/>
    <property type="evidence" value="ECO:0007669"/>
    <property type="project" value="UniProtKB-KW"/>
</dbReference>
<evidence type="ECO:0000256" key="4">
    <source>
        <dbReference type="ARBA" id="ARBA00022801"/>
    </source>
</evidence>
<evidence type="ECO:0000256" key="8">
    <source>
        <dbReference type="SAM" id="SignalP"/>
    </source>
</evidence>
<comment type="similarity">
    <text evidence="1">Belongs to the carbohydrate esterase 15 (CE15) family.</text>
</comment>
<dbReference type="PROSITE" id="PS51257">
    <property type="entry name" value="PROKAR_LIPOPROTEIN"/>
    <property type="match status" value="1"/>
</dbReference>
<gene>
    <name evidence="10" type="ORF">QBC42DRAFT_302699</name>
</gene>
<dbReference type="AlphaFoldDB" id="A0AAV9I4M6"/>
<protein>
    <recommendedName>
        <fullName evidence="7">(4-O-methyl)-D-glucuronate--lignin esterase</fullName>
        <ecNumber evidence="7">3.1.1.117</ecNumber>
    </recommendedName>
</protein>
<evidence type="ECO:0000313" key="11">
    <source>
        <dbReference type="Proteomes" id="UP001321749"/>
    </source>
</evidence>
<dbReference type="Proteomes" id="UP001321749">
    <property type="component" value="Unassembled WGS sequence"/>
</dbReference>
<evidence type="ECO:0000259" key="9">
    <source>
        <dbReference type="Pfam" id="PF22244"/>
    </source>
</evidence>
<reference evidence="10" key="1">
    <citation type="journal article" date="2023" name="Mol. Phylogenet. Evol.">
        <title>Genome-scale phylogeny and comparative genomics of the fungal order Sordariales.</title>
        <authorList>
            <person name="Hensen N."/>
            <person name="Bonometti L."/>
            <person name="Westerberg I."/>
            <person name="Brannstrom I.O."/>
            <person name="Guillou S."/>
            <person name="Cros-Aarteil S."/>
            <person name="Calhoun S."/>
            <person name="Haridas S."/>
            <person name="Kuo A."/>
            <person name="Mondo S."/>
            <person name="Pangilinan J."/>
            <person name="Riley R."/>
            <person name="LaButti K."/>
            <person name="Andreopoulos B."/>
            <person name="Lipzen A."/>
            <person name="Chen C."/>
            <person name="Yan M."/>
            <person name="Daum C."/>
            <person name="Ng V."/>
            <person name="Clum A."/>
            <person name="Steindorff A."/>
            <person name="Ohm R.A."/>
            <person name="Martin F."/>
            <person name="Silar P."/>
            <person name="Natvig D.O."/>
            <person name="Lalanne C."/>
            <person name="Gautier V."/>
            <person name="Ament-Velasquez S.L."/>
            <person name="Kruys A."/>
            <person name="Hutchinson M.I."/>
            <person name="Powell A.J."/>
            <person name="Barry K."/>
            <person name="Miller A.N."/>
            <person name="Grigoriev I.V."/>
            <person name="Debuchy R."/>
            <person name="Gladieux P."/>
            <person name="Hiltunen Thoren M."/>
            <person name="Johannesson H."/>
        </authorList>
    </citation>
    <scope>NUCLEOTIDE SEQUENCE</scope>
    <source>
        <strain evidence="10">PSN324</strain>
    </source>
</reference>
<name>A0AAV9I4M6_9PEZI</name>
<keyword evidence="11" id="KW-1185">Reference proteome</keyword>
<evidence type="ECO:0000256" key="5">
    <source>
        <dbReference type="ARBA" id="ARBA00023185"/>
    </source>
</evidence>
<feature type="chain" id="PRO_5043787843" description="(4-O-methyl)-D-glucuronate--lignin esterase" evidence="8">
    <location>
        <begin position="18"/>
        <end position="301"/>
    </location>
</feature>
<evidence type="ECO:0000256" key="7">
    <source>
        <dbReference type="ARBA" id="ARBA00026105"/>
    </source>
</evidence>
<dbReference type="InterPro" id="IPR029058">
    <property type="entry name" value="AB_hydrolase_fold"/>
</dbReference>
<comment type="caution">
    <text evidence="10">The sequence shown here is derived from an EMBL/GenBank/DDBJ whole genome shotgun (WGS) entry which is preliminary data.</text>
</comment>
<evidence type="ECO:0000256" key="6">
    <source>
        <dbReference type="ARBA" id="ARBA00024511"/>
    </source>
</evidence>
<dbReference type="EC" id="3.1.1.117" evidence="7"/>
<keyword evidence="2" id="KW-0719">Serine esterase</keyword>
<keyword evidence="4" id="KW-0378">Hydrolase</keyword>
<evidence type="ECO:0000256" key="2">
    <source>
        <dbReference type="ARBA" id="ARBA00022487"/>
    </source>
</evidence>
<evidence type="ECO:0000313" key="10">
    <source>
        <dbReference type="EMBL" id="KAK4466372.1"/>
    </source>
</evidence>
<comment type="catalytic activity">
    <reaction evidence="6">
        <text>a 4-O-methyl-alpha-D-glucuronosyl ester derivative + H2O = 4-O-methyl-alpha-D-glucuronate derivative + an alcohol + H(+)</text>
        <dbReference type="Rhea" id="RHEA:67452"/>
        <dbReference type="ChEBI" id="CHEBI:15377"/>
        <dbReference type="ChEBI" id="CHEBI:15378"/>
        <dbReference type="ChEBI" id="CHEBI:30879"/>
        <dbReference type="ChEBI" id="CHEBI:171667"/>
        <dbReference type="ChEBI" id="CHEBI:171668"/>
        <dbReference type="EC" id="3.1.1.117"/>
    </reaction>
    <physiologicalReaction direction="left-to-right" evidence="6">
        <dbReference type="Rhea" id="RHEA:67453"/>
    </physiologicalReaction>
</comment>
<evidence type="ECO:0000256" key="3">
    <source>
        <dbReference type="ARBA" id="ARBA00022729"/>
    </source>
</evidence>
<feature type="signal peptide" evidence="8">
    <location>
        <begin position="1"/>
        <end position="17"/>
    </location>
</feature>
<proteinExistence type="inferred from homology"/>
<dbReference type="Pfam" id="PF22244">
    <property type="entry name" value="GCE_fung"/>
    <property type="match status" value="1"/>
</dbReference>
<organism evidence="10 11">
    <name type="scientific">Cladorrhinum samala</name>
    <dbReference type="NCBI Taxonomy" id="585594"/>
    <lineage>
        <taxon>Eukaryota</taxon>
        <taxon>Fungi</taxon>
        <taxon>Dikarya</taxon>
        <taxon>Ascomycota</taxon>
        <taxon>Pezizomycotina</taxon>
        <taxon>Sordariomycetes</taxon>
        <taxon>Sordariomycetidae</taxon>
        <taxon>Sordariales</taxon>
        <taxon>Podosporaceae</taxon>
        <taxon>Cladorrhinum</taxon>
    </lineage>
</organism>
<keyword evidence="5" id="KW-0439">Lignin degradation</keyword>
<feature type="domain" description="4-O-methyl-glucuronoyl methylesterase-like" evidence="9">
    <location>
        <begin position="71"/>
        <end position="180"/>
    </location>
</feature>
<sequence>MLRLGAASVLLAGLAAGQSCGTLPVTTSFSGNAIKLPDPFTFLNGSKRYELGPMPAAPEVQASLSGTRLTITVKANGKTLTMTPTIRMPSSGQGPFPALIALGGVSIPVPANVALITYNNEEITATNPRGKGKFFDFRIMDTLEQLGPAITKIDPKRIAITGCLRNGKGAIFATEFSKYINALDKLPHNHHILATIIAPRPFLVIKNSGIDYLSPISSYGYTSAARMVYEALSATDAIGFSQVAYGSSHYQLPSSQNADVAAFFNRFLLGQDSVSTKTWKPDAKLNLDLKRYVDWTAPKLG</sequence>
<dbReference type="GO" id="GO:0046274">
    <property type="term" value="P:lignin catabolic process"/>
    <property type="evidence" value="ECO:0007669"/>
    <property type="project" value="UniProtKB-KW"/>
</dbReference>
<reference evidence="10" key="2">
    <citation type="submission" date="2023-06" db="EMBL/GenBank/DDBJ databases">
        <authorList>
            <consortium name="Lawrence Berkeley National Laboratory"/>
            <person name="Mondo S.J."/>
            <person name="Hensen N."/>
            <person name="Bonometti L."/>
            <person name="Westerberg I."/>
            <person name="Brannstrom I.O."/>
            <person name="Guillou S."/>
            <person name="Cros-Aarteil S."/>
            <person name="Calhoun S."/>
            <person name="Haridas S."/>
            <person name="Kuo A."/>
            <person name="Pangilinan J."/>
            <person name="Riley R."/>
            <person name="Labutti K."/>
            <person name="Andreopoulos B."/>
            <person name="Lipzen A."/>
            <person name="Chen C."/>
            <person name="Yanf M."/>
            <person name="Daum C."/>
            <person name="Ng V."/>
            <person name="Clum A."/>
            <person name="Steindorff A."/>
            <person name="Ohm R."/>
            <person name="Martin F."/>
            <person name="Silar P."/>
            <person name="Natvig D."/>
            <person name="Lalanne C."/>
            <person name="Gautier V."/>
            <person name="Ament-Velasquez S.L."/>
            <person name="Kruys A."/>
            <person name="Hutchinson M.I."/>
            <person name="Powell A.J."/>
            <person name="Barry K."/>
            <person name="Miller A.N."/>
            <person name="Grigoriev I.V."/>
            <person name="Debuchy R."/>
            <person name="Gladieux P."/>
            <person name="Thoren M.H."/>
            <person name="Johannesson H."/>
        </authorList>
    </citation>
    <scope>NUCLEOTIDE SEQUENCE</scope>
    <source>
        <strain evidence="10">PSN324</strain>
    </source>
</reference>
<evidence type="ECO:0000256" key="1">
    <source>
        <dbReference type="ARBA" id="ARBA00010092"/>
    </source>
</evidence>
<dbReference type="Gene3D" id="3.40.50.1820">
    <property type="entry name" value="alpha/beta hydrolase"/>
    <property type="match status" value="2"/>
</dbReference>
<dbReference type="EMBL" id="MU864932">
    <property type="protein sequence ID" value="KAK4466372.1"/>
    <property type="molecule type" value="Genomic_DNA"/>
</dbReference>
<keyword evidence="3 8" id="KW-0732">Signal</keyword>